<feature type="region of interest" description="Disordered" evidence="1">
    <location>
        <begin position="35"/>
        <end position="57"/>
    </location>
</feature>
<organism evidence="2 3">
    <name type="scientific">Ensete ventricosum</name>
    <name type="common">Abyssinian banana</name>
    <name type="synonym">Musa ensete</name>
    <dbReference type="NCBI Taxonomy" id="4639"/>
    <lineage>
        <taxon>Eukaryota</taxon>
        <taxon>Viridiplantae</taxon>
        <taxon>Streptophyta</taxon>
        <taxon>Embryophyta</taxon>
        <taxon>Tracheophyta</taxon>
        <taxon>Spermatophyta</taxon>
        <taxon>Magnoliopsida</taxon>
        <taxon>Liliopsida</taxon>
        <taxon>Zingiberales</taxon>
        <taxon>Musaceae</taxon>
        <taxon>Ensete</taxon>
    </lineage>
</organism>
<protein>
    <submittedName>
        <fullName evidence="2">Uncharacterized protein</fullName>
    </submittedName>
</protein>
<reference evidence="2 3" key="1">
    <citation type="journal article" date="2014" name="Agronomy (Basel)">
        <title>A Draft Genome Sequence for Ensete ventricosum, the Drought-Tolerant Tree Against Hunger.</title>
        <authorList>
            <person name="Harrison J."/>
            <person name="Moore K.A."/>
            <person name="Paszkiewicz K."/>
            <person name="Jones T."/>
            <person name="Grant M."/>
            <person name="Ambacheew D."/>
            <person name="Muzemil S."/>
            <person name="Studholme D.J."/>
        </authorList>
    </citation>
    <scope>NUCLEOTIDE SEQUENCE [LARGE SCALE GENOMIC DNA]</scope>
</reference>
<dbReference type="AlphaFoldDB" id="A0A426Y595"/>
<evidence type="ECO:0000256" key="1">
    <source>
        <dbReference type="SAM" id="MobiDB-lite"/>
    </source>
</evidence>
<name>A0A426Y595_ENSVE</name>
<dbReference type="EMBL" id="AMZH03014854">
    <property type="protein sequence ID" value="RRT46933.1"/>
    <property type="molecule type" value="Genomic_DNA"/>
</dbReference>
<accession>A0A426Y595</accession>
<gene>
    <name evidence="2" type="ORF">B296_00037792</name>
</gene>
<comment type="caution">
    <text evidence="2">The sequence shown here is derived from an EMBL/GenBank/DDBJ whole genome shotgun (WGS) entry which is preliminary data.</text>
</comment>
<proteinExistence type="predicted"/>
<sequence>MYYRGSLRRALADLMYHCSPDMLVDLYSPLHHAEEAEARAEEAQEEAAMAEDMTAKSITESKQQIETLCRQLKDTRRQLGNTIKEGRQLKERLLANSDELLATRMATKEARKAWEEEKIHIFERERKVMTSYKESMGFCCNL</sequence>
<dbReference type="Proteomes" id="UP000287651">
    <property type="component" value="Unassembled WGS sequence"/>
</dbReference>
<evidence type="ECO:0000313" key="2">
    <source>
        <dbReference type="EMBL" id="RRT46933.1"/>
    </source>
</evidence>
<evidence type="ECO:0000313" key="3">
    <source>
        <dbReference type="Proteomes" id="UP000287651"/>
    </source>
</evidence>